<evidence type="ECO:0000256" key="3">
    <source>
        <dbReference type="ARBA" id="ARBA00022598"/>
    </source>
</evidence>
<dbReference type="InterPro" id="IPR009081">
    <property type="entry name" value="PP-bd_ACP"/>
</dbReference>
<dbReference type="InterPro" id="IPR045851">
    <property type="entry name" value="AMP-bd_C_sf"/>
</dbReference>
<dbReference type="SUPFAM" id="SSF56801">
    <property type="entry name" value="Acetyl-CoA synthetase-like"/>
    <property type="match status" value="1"/>
</dbReference>
<keyword evidence="3" id="KW-0436">Ligase</keyword>
<dbReference type="PROSITE" id="PS00012">
    <property type="entry name" value="PHOSPHOPANTETHEINE"/>
    <property type="match status" value="1"/>
</dbReference>
<dbReference type="GO" id="GO:0044550">
    <property type="term" value="P:secondary metabolite biosynthetic process"/>
    <property type="evidence" value="ECO:0007669"/>
    <property type="project" value="TreeGrafter"/>
</dbReference>
<dbReference type="InterPro" id="IPR000873">
    <property type="entry name" value="AMP-dep_synth/lig_dom"/>
</dbReference>
<dbReference type="KEGG" id="bze:COCCADRAFT_30625"/>
<dbReference type="AlphaFoldDB" id="W6XLA9"/>
<gene>
    <name evidence="6" type="ORF">COCCADRAFT_30625</name>
</gene>
<feature type="non-terminal residue" evidence="6">
    <location>
        <position position="1"/>
    </location>
</feature>
<dbReference type="GO" id="GO:0043041">
    <property type="term" value="P:amino acid activation for nonribosomal peptide biosynthetic process"/>
    <property type="evidence" value="ECO:0007669"/>
    <property type="project" value="TreeGrafter"/>
</dbReference>
<dbReference type="eggNOG" id="KOG1178">
    <property type="taxonomic scope" value="Eukaryota"/>
</dbReference>
<dbReference type="GO" id="GO:0031177">
    <property type="term" value="F:phosphopantetheine binding"/>
    <property type="evidence" value="ECO:0007669"/>
    <property type="project" value="TreeGrafter"/>
</dbReference>
<dbReference type="Pfam" id="PF00550">
    <property type="entry name" value="PP-binding"/>
    <property type="match status" value="1"/>
</dbReference>
<dbReference type="SUPFAM" id="SSF47336">
    <property type="entry name" value="ACP-like"/>
    <property type="match status" value="1"/>
</dbReference>
<keyword evidence="7" id="KW-1185">Reference proteome</keyword>
<evidence type="ECO:0000313" key="7">
    <source>
        <dbReference type="Proteomes" id="UP000053841"/>
    </source>
</evidence>
<accession>W6XLA9</accession>
<dbReference type="Gene3D" id="3.30.559.10">
    <property type="entry name" value="Chloramphenicol acetyltransferase-like domain"/>
    <property type="match status" value="1"/>
</dbReference>
<dbReference type="RefSeq" id="XP_007717664.1">
    <property type="nucleotide sequence ID" value="XM_007719474.1"/>
</dbReference>
<comment type="similarity">
    <text evidence="4">Belongs to the NRP synthetase family.</text>
</comment>
<feature type="domain" description="Carrier" evidence="5">
    <location>
        <begin position="210"/>
        <end position="288"/>
    </location>
</feature>
<protein>
    <recommendedName>
        <fullName evidence="5">Carrier domain-containing protein</fullName>
    </recommendedName>
</protein>
<dbReference type="STRING" id="930089.W6XLA9"/>
<keyword evidence="2" id="KW-0597">Phosphoprotein</keyword>
<dbReference type="InterPro" id="IPR001242">
    <property type="entry name" value="Condensation_dom"/>
</dbReference>
<organism evidence="6 7">
    <name type="scientific">Cochliobolus carbonum (strain 26-R-13)</name>
    <name type="common">Maize leaf spot fungus</name>
    <name type="synonym">Bipolaris zeicola</name>
    <dbReference type="NCBI Taxonomy" id="930089"/>
    <lineage>
        <taxon>Eukaryota</taxon>
        <taxon>Fungi</taxon>
        <taxon>Dikarya</taxon>
        <taxon>Ascomycota</taxon>
        <taxon>Pezizomycotina</taxon>
        <taxon>Dothideomycetes</taxon>
        <taxon>Pleosporomycetidae</taxon>
        <taxon>Pleosporales</taxon>
        <taxon>Pleosporineae</taxon>
        <taxon>Pleosporaceae</taxon>
        <taxon>Bipolaris</taxon>
    </lineage>
</organism>
<dbReference type="SUPFAM" id="SSF52777">
    <property type="entry name" value="CoA-dependent acyltransferases"/>
    <property type="match status" value="2"/>
</dbReference>
<evidence type="ECO:0000256" key="2">
    <source>
        <dbReference type="ARBA" id="ARBA00022553"/>
    </source>
</evidence>
<dbReference type="GO" id="GO:0016874">
    <property type="term" value="F:ligase activity"/>
    <property type="evidence" value="ECO:0007669"/>
    <property type="project" value="UniProtKB-KW"/>
</dbReference>
<dbReference type="GeneID" id="19146787"/>
<dbReference type="InterPro" id="IPR023213">
    <property type="entry name" value="CAT-like_dom_sf"/>
</dbReference>
<dbReference type="Pfam" id="PF00501">
    <property type="entry name" value="AMP-binding"/>
    <property type="match status" value="1"/>
</dbReference>
<dbReference type="Gene3D" id="3.30.300.30">
    <property type="match status" value="1"/>
</dbReference>
<name>W6XLA9_COCC2</name>
<dbReference type="InterPro" id="IPR006162">
    <property type="entry name" value="Ppantetheine_attach_site"/>
</dbReference>
<dbReference type="Gene3D" id="1.10.1200.10">
    <property type="entry name" value="ACP-like"/>
    <property type="match status" value="1"/>
</dbReference>
<evidence type="ECO:0000259" key="5">
    <source>
        <dbReference type="PROSITE" id="PS50075"/>
    </source>
</evidence>
<sequence length="719" mass="80444">CSICTSFTRLTPGSAVTIGRPIRTARMYLLDDNLDQIVEPGVVGEIFLAGIQVMPGYINAPQKSERCILQDPWHKGERMYRTGDYVTYTANGCITYIGRVDRQIKLRGYRIELAAIEQKIYQLDPSIMLATVLVANDTLVAFVKPAAVNIESLSQRLKENLQPTWVPHTIIPIDDMPMTANGKVNSKALEAMAVDARKRRVPNTNDKGSVLEDNIQRRIAQEWKAVLNIDRNEEPSSCEDFLSLGGHSVLQMLLAVRLSKIFGVAISTSDVIRSPTIRGQASIIRSRTGSKLHEVQPLGKNELSPLEVQMWRSHHAATSATTFSIPVLLQLSGSFDRCKFITALNNVLRSRDILRSNFTPSDCGPIRTLRSVPPHVLEVRVLDISSEINIPFDLAHDKLIRVLFHRESDTLLIVASHAITDLNSIQSVLRETSSVYATNLLPTPRMRYLNAPGWSRPVQTSDMTFWSKYLSNTPPRLDTLLKLPAPSPKHVFEGTSRFQTFHGSPVKKLTKLLPVYGITHHHLAITVAAQALQWLTDTNDVILGCPFQNRVGDLEQESVGLFLDRLPIRIQTSSPTTTTKDLLRATRDTSQQAIAAALPFRNILSALGIEANDPLSPCSHPIFQAMVTFHLKDAVESCLNIPGCDVRRPPPMECWASGSKFLLMFEWTEISADTWVLRIEYDCHRIELKMIQKLERAVDNILLGLSEGKTRESIFKMLL</sequence>
<proteinExistence type="inferred from homology"/>
<dbReference type="HOGENOM" id="CLU_384789_0_0_1"/>
<dbReference type="OrthoDB" id="416786at2759"/>
<dbReference type="InterPro" id="IPR036736">
    <property type="entry name" value="ACP-like_sf"/>
</dbReference>
<dbReference type="PANTHER" id="PTHR45527">
    <property type="entry name" value="NONRIBOSOMAL PEPTIDE SYNTHETASE"/>
    <property type="match status" value="1"/>
</dbReference>
<dbReference type="GO" id="GO:0005737">
    <property type="term" value="C:cytoplasm"/>
    <property type="evidence" value="ECO:0007669"/>
    <property type="project" value="TreeGrafter"/>
</dbReference>
<dbReference type="EMBL" id="KI964850">
    <property type="protein sequence ID" value="EUC28022.1"/>
    <property type="molecule type" value="Genomic_DNA"/>
</dbReference>
<evidence type="ECO:0000256" key="4">
    <source>
        <dbReference type="ARBA" id="ARBA00029454"/>
    </source>
</evidence>
<dbReference type="Pfam" id="PF00668">
    <property type="entry name" value="Condensation"/>
    <property type="match status" value="1"/>
</dbReference>
<dbReference type="CDD" id="cd19537">
    <property type="entry name" value="C_NRPS-like"/>
    <property type="match status" value="1"/>
</dbReference>
<dbReference type="InterPro" id="IPR042099">
    <property type="entry name" value="ANL_N_sf"/>
</dbReference>
<evidence type="ECO:0000256" key="1">
    <source>
        <dbReference type="ARBA" id="ARBA00022450"/>
    </source>
</evidence>
<dbReference type="Proteomes" id="UP000053841">
    <property type="component" value="Unassembled WGS sequence"/>
</dbReference>
<dbReference type="PANTHER" id="PTHR45527:SF11">
    <property type="entry name" value="NONRIBOSOMAL PEPTIDE SYNTHETASE 5"/>
    <property type="match status" value="1"/>
</dbReference>
<evidence type="ECO:0000313" key="6">
    <source>
        <dbReference type="EMBL" id="EUC28022.1"/>
    </source>
</evidence>
<dbReference type="Gene3D" id="3.40.50.12780">
    <property type="entry name" value="N-terminal domain of ligase-like"/>
    <property type="match status" value="1"/>
</dbReference>
<dbReference type="PROSITE" id="PS50075">
    <property type="entry name" value="CARRIER"/>
    <property type="match status" value="1"/>
</dbReference>
<dbReference type="Gene3D" id="3.30.559.30">
    <property type="entry name" value="Nonribosomal peptide synthetase, condensation domain"/>
    <property type="match status" value="1"/>
</dbReference>
<keyword evidence="1" id="KW-0596">Phosphopantetheine</keyword>
<reference evidence="6 7" key="1">
    <citation type="journal article" date="2013" name="PLoS Genet.">
        <title>Comparative genome structure, secondary metabolite, and effector coding capacity across Cochliobolus pathogens.</title>
        <authorList>
            <person name="Condon B.J."/>
            <person name="Leng Y."/>
            <person name="Wu D."/>
            <person name="Bushley K.E."/>
            <person name="Ohm R.A."/>
            <person name="Otillar R."/>
            <person name="Martin J."/>
            <person name="Schackwitz W."/>
            <person name="Grimwood J."/>
            <person name="MohdZainudin N."/>
            <person name="Xue C."/>
            <person name="Wang R."/>
            <person name="Manning V.A."/>
            <person name="Dhillon B."/>
            <person name="Tu Z.J."/>
            <person name="Steffenson B.J."/>
            <person name="Salamov A."/>
            <person name="Sun H."/>
            <person name="Lowry S."/>
            <person name="LaButti K."/>
            <person name="Han J."/>
            <person name="Copeland A."/>
            <person name="Lindquist E."/>
            <person name="Barry K."/>
            <person name="Schmutz J."/>
            <person name="Baker S.E."/>
            <person name="Ciuffetti L.M."/>
            <person name="Grigoriev I.V."/>
            <person name="Zhong S."/>
            <person name="Turgeon B.G."/>
        </authorList>
    </citation>
    <scope>NUCLEOTIDE SEQUENCE [LARGE SCALE GENOMIC DNA]</scope>
    <source>
        <strain evidence="6 7">26-R-13</strain>
    </source>
</reference>